<dbReference type="RefSeq" id="XP_018065751.1">
    <property type="nucleotide sequence ID" value="XM_018218796.1"/>
</dbReference>
<dbReference type="Proteomes" id="UP000070700">
    <property type="component" value="Unassembled WGS sequence"/>
</dbReference>
<dbReference type="Gene3D" id="2.60.40.640">
    <property type="match status" value="1"/>
</dbReference>
<accession>A0A194WTX6</accession>
<name>A0A194WTX6_MOLSC</name>
<evidence type="ECO:0000313" key="1">
    <source>
        <dbReference type="EMBL" id="KUJ11396.1"/>
    </source>
</evidence>
<dbReference type="InterPro" id="IPR014752">
    <property type="entry name" value="Arrestin-like_C"/>
</dbReference>
<gene>
    <name evidence="1" type="ORF">LY89DRAFT_723196</name>
</gene>
<dbReference type="InParanoid" id="A0A194WTX6"/>
<proteinExistence type="predicted"/>
<evidence type="ECO:0000313" key="2">
    <source>
        <dbReference type="Proteomes" id="UP000070700"/>
    </source>
</evidence>
<dbReference type="EMBL" id="KQ947427">
    <property type="protein sequence ID" value="KUJ11396.1"/>
    <property type="molecule type" value="Genomic_DNA"/>
</dbReference>
<keyword evidence="2" id="KW-1185">Reference proteome</keyword>
<dbReference type="KEGG" id="psco:LY89DRAFT_723196"/>
<dbReference type="GeneID" id="28828522"/>
<reference evidence="1 2" key="1">
    <citation type="submission" date="2015-10" db="EMBL/GenBank/DDBJ databases">
        <title>Full genome of DAOMC 229536 Phialocephala scopiformis, a fungal endophyte of spruce producing the potent anti-insectan compound rugulosin.</title>
        <authorList>
            <consortium name="DOE Joint Genome Institute"/>
            <person name="Walker A.K."/>
            <person name="Frasz S.L."/>
            <person name="Seifert K.A."/>
            <person name="Miller J.D."/>
            <person name="Mondo S.J."/>
            <person name="Labutti K."/>
            <person name="Lipzen A."/>
            <person name="Dockter R."/>
            <person name="Kennedy M."/>
            <person name="Grigoriev I.V."/>
            <person name="Spatafora J.W."/>
        </authorList>
    </citation>
    <scope>NUCLEOTIDE SEQUENCE [LARGE SCALE GENOMIC DNA]</scope>
    <source>
        <strain evidence="1 2">CBS 120377</strain>
    </source>
</reference>
<sequence length="385" mass="43379">MSFQIEIDNHHYSNIYYPGDTITGVLHLQGPLNDPTISITASLIGKSSTFITLARSVFSEDTKLFEETSTLFEGPCYLESGAETAFGFSFQFPEKTDKINRSGYVDWTQDGHVLPPSVDSAGSGEGPVFVRGSCAGKISYELHARLKKGKRFSCNVRRKIELTVRRPDEIAASRDDLAAIEIPLRRPKPRSGDQRRPLFIWLDDLIGFNGLPSGMSLRLHTPSVLKLDTAVHMGLELIHSDKSSNPLLSQVRILGVEHKIVCKTWARAYEYQDSHTETRTFGYKKMGRTLHLDETIDLTEDLDVVLDGNVYTPHFESYNITRRYSTKTIVKVDFGGRKHKITFELPMLNVLPSEKQCYIALEKEKSVYIESSKQSCILFDCCVLG</sequence>
<evidence type="ECO:0008006" key="3">
    <source>
        <dbReference type="Google" id="ProtNLM"/>
    </source>
</evidence>
<organism evidence="1 2">
    <name type="scientific">Mollisia scopiformis</name>
    <name type="common">Conifer needle endophyte fungus</name>
    <name type="synonym">Phialocephala scopiformis</name>
    <dbReference type="NCBI Taxonomy" id="149040"/>
    <lineage>
        <taxon>Eukaryota</taxon>
        <taxon>Fungi</taxon>
        <taxon>Dikarya</taxon>
        <taxon>Ascomycota</taxon>
        <taxon>Pezizomycotina</taxon>
        <taxon>Leotiomycetes</taxon>
        <taxon>Helotiales</taxon>
        <taxon>Mollisiaceae</taxon>
        <taxon>Mollisia</taxon>
    </lineage>
</organism>
<protein>
    <recommendedName>
        <fullName evidence="3">Arrestin-like N-terminal domain-containing protein</fullName>
    </recommendedName>
</protein>
<dbReference type="AlphaFoldDB" id="A0A194WTX6"/>